<name>A0AAQ3SLN1_PASNO</name>
<dbReference type="InterPro" id="IPR043502">
    <property type="entry name" value="DNA/RNA_pol_sf"/>
</dbReference>
<dbReference type="PANTHER" id="PTHR11439:SF496">
    <property type="entry name" value="RNA-DIRECTED DNA POLYMERASE"/>
    <property type="match status" value="1"/>
</dbReference>
<protein>
    <recommendedName>
        <fullName evidence="1">Reverse transcriptase Ty1/copia-type domain-containing protein</fullName>
    </recommendedName>
</protein>
<dbReference type="SUPFAM" id="SSF56672">
    <property type="entry name" value="DNA/RNA polymerases"/>
    <property type="match status" value="1"/>
</dbReference>
<evidence type="ECO:0000313" key="2">
    <source>
        <dbReference type="EMBL" id="WVZ54198.1"/>
    </source>
</evidence>
<gene>
    <name evidence="2" type="ORF">U9M48_005035</name>
</gene>
<dbReference type="InterPro" id="IPR013103">
    <property type="entry name" value="RVT_2"/>
</dbReference>
<dbReference type="Pfam" id="PF07727">
    <property type="entry name" value="RVT_2"/>
    <property type="match status" value="1"/>
</dbReference>
<organism evidence="2 3">
    <name type="scientific">Paspalum notatum var. saurae</name>
    <dbReference type="NCBI Taxonomy" id="547442"/>
    <lineage>
        <taxon>Eukaryota</taxon>
        <taxon>Viridiplantae</taxon>
        <taxon>Streptophyta</taxon>
        <taxon>Embryophyta</taxon>
        <taxon>Tracheophyta</taxon>
        <taxon>Spermatophyta</taxon>
        <taxon>Magnoliopsida</taxon>
        <taxon>Liliopsida</taxon>
        <taxon>Poales</taxon>
        <taxon>Poaceae</taxon>
        <taxon>PACMAD clade</taxon>
        <taxon>Panicoideae</taxon>
        <taxon>Andropogonodae</taxon>
        <taxon>Paspaleae</taxon>
        <taxon>Paspalinae</taxon>
        <taxon>Paspalum</taxon>
    </lineage>
</organism>
<evidence type="ECO:0000313" key="3">
    <source>
        <dbReference type="Proteomes" id="UP001341281"/>
    </source>
</evidence>
<dbReference type="EMBL" id="CP144745">
    <property type="protein sequence ID" value="WVZ54198.1"/>
    <property type="molecule type" value="Genomic_DNA"/>
</dbReference>
<feature type="domain" description="Reverse transcriptase Ty1/copia-type" evidence="1">
    <location>
        <begin position="143"/>
        <end position="338"/>
    </location>
</feature>
<reference evidence="2 3" key="1">
    <citation type="submission" date="2024-02" db="EMBL/GenBank/DDBJ databases">
        <title>High-quality chromosome-scale genome assembly of Pensacola bahiagrass (Paspalum notatum Flugge var. saurae).</title>
        <authorList>
            <person name="Vega J.M."/>
            <person name="Podio M."/>
            <person name="Orjuela J."/>
            <person name="Siena L.A."/>
            <person name="Pessino S.C."/>
            <person name="Combes M.C."/>
            <person name="Mariac C."/>
            <person name="Albertini E."/>
            <person name="Pupilli F."/>
            <person name="Ortiz J.P.A."/>
            <person name="Leblanc O."/>
        </authorList>
    </citation>
    <scope>NUCLEOTIDE SEQUENCE [LARGE SCALE GENOMIC DNA]</scope>
    <source>
        <strain evidence="2">R1</strain>
        <tissue evidence="2">Leaf</tissue>
    </source>
</reference>
<evidence type="ECO:0000259" key="1">
    <source>
        <dbReference type="Pfam" id="PF07727"/>
    </source>
</evidence>
<dbReference type="Proteomes" id="UP001341281">
    <property type="component" value="Chromosome 01"/>
</dbReference>
<dbReference type="AlphaFoldDB" id="A0AAQ3SLN1"/>
<keyword evidence="3" id="KW-1185">Reference proteome</keyword>
<accession>A0AAQ3SLN1</accession>
<dbReference type="PANTHER" id="PTHR11439">
    <property type="entry name" value="GAG-POL-RELATED RETROTRANSPOSON"/>
    <property type="match status" value="1"/>
</dbReference>
<proteinExistence type="predicted"/>
<sequence length="357" mass="41237">MENCKPVDVPLIMGTKLSKELCPNTPEEKQGTNGISYSSALGCLVYAMLFTRPDLSHAIGILSRYQKNPGEKHRKQMKNVLRYVKGTLDYSLFFNGHNLQLQVHSKVSDLEEDPKTYKETISCARSKLWEEAMREELNSTRKNKVWKLVSLPNNRKPIGCKWIFKTKLNASGQVKKYKARLVAKRFTQREVAKFISIRIISALTAYYDIELHQIDVKIAFLNGHLEREIYMLQREGFGENMVCKLNRSIYGLKQASRQWYILFDNAITSYGFSMTEGDHCIYTKIIGGNFVLLSLYVDDILIVFNDKVTLTEVKAWLFSKFDMKDMGEASYVLGWKYIEVGTDDFLVYAKSHIFEVF</sequence>